<organism evidence="2 3">
    <name type="scientific">Sphingosinicella rhizophila</name>
    <dbReference type="NCBI Taxonomy" id="3050082"/>
    <lineage>
        <taxon>Bacteria</taxon>
        <taxon>Pseudomonadati</taxon>
        <taxon>Pseudomonadota</taxon>
        <taxon>Alphaproteobacteria</taxon>
        <taxon>Sphingomonadales</taxon>
        <taxon>Sphingosinicellaceae</taxon>
        <taxon>Sphingosinicella</taxon>
    </lineage>
</organism>
<evidence type="ECO:0000313" key="2">
    <source>
        <dbReference type="EMBL" id="MDT9599910.1"/>
    </source>
</evidence>
<keyword evidence="3" id="KW-1185">Reference proteome</keyword>
<gene>
    <name evidence="2" type="ORF">RQX22_13190</name>
</gene>
<dbReference type="InterPro" id="IPR013096">
    <property type="entry name" value="Cupin_2"/>
</dbReference>
<feature type="domain" description="Cupin type-2" evidence="1">
    <location>
        <begin position="40"/>
        <end position="99"/>
    </location>
</feature>
<dbReference type="Pfam" id="PF07883">
    <property type="entry name" value="Cupin_2"/>
    <property type="match status" value="1"/>
</dbReference>
<dbReference type="EMBL" id="JAVUPU010000006">
    <property type="protein sequence ID" value="MDT9599910.1"/>
    <property type="molecule type" value="Genomic_DNA"/>
</dbReference>
<dbReference type="Gene3D" id="2.60.120.10">
    <property type="entry name" value="Jelly Rolls"/>
    <property type="match status" value="1"/>
</dbReference>
<dbReference type="RefSeq" id="WP_315727006.1">
    <property type="nucleotide sequence ID" value="NZ_JAVUPU010000006.1"/>
</dbReference>
<comment type="caution">
    <text evidence="2">The sequence shown here is derived from an EMBL/GenBank/DDBJ whole genome shotgun (WGS) entry which is preliminary data.</text>
</comment>
<protein>
    <submittedName>
        <fullName evidence="2">Cupin domain-containing protein</fullName>
    </submittedName>
</protein>
<dbReference type="SUPFAM" id="SSF51182">
    <property type="entry name" value="RmlC-like cupins"/>
    <property type="match status" value="1"/>
</dbReference>
<dbReference type="InterPro" id="IPR014710">
    <property type="entry name" value="RmlC-like_jellyroll"/>
</dbReference>
<sequence>MALKHAQPGEVVHLQPLGAAFAAARTSALVKSDRFEAVRLIVPAGTSIPSHKVEGFVTLFCLEGHVVLEAGRDIDLRAGDWIYLERGAPHALRGIEDSALLLNILFD</sequence>
<dbReference type="InterPro" id="IPR011051">
    <property type="entry name" value="RmlC_Cupin_sf"/>
</dbReference>
<evidence type="ECO:0000259" key="1">
    <source>
        <dbReference type="Pfam" id="PF07883"/>
    </source>
</evidence>
<name>A0ABU3Q931_9SPHN</name>
<accession>A0ABU3Q931</accession>
<proteinExistence type="predicted"/>
<dbReference type="Proteomes" id="UP001259572">
    <property type="component" value="Unassembled WGS sequence"/>
</dbReference>
<evidence type="ECO:0000313" key="3">
    <source>
        <dbReference type="Proteomes" id="UP001259572"/>
    </source>
</evidence>
<reference evidence="2 3" key="1">
    <citation type="submission" date="2023-05" db="EMBL/GenBank/DDBJ databases">
        <authorList>
            <person name="Guo Y."/>
        </authorList>
    </citation>
    <scope>NUCLEOTIDE SEQUENCE [LARGE SCALE GENOMIC DNA]</scope>
    <source>
        <strain evidence="2 3">GR2756</strain>
    </source>
</reference>